<dbReference type="InParanoid" id="Q5B766"/>
<dbReference type="OMA" id="PWINLIP"/>
<feature type="region of interest" description="Disordered" evidence="1">
    <location>
        <begin position="277"/>
        <end position="297"/>
    </location>
</feature>
<dbReference type="KEGG" id="ani:ANIA_03614"/>
<feature type="compositionally biased region" description="Basic and acidic residues" evidence="1">
    <location>
        <begin position="278"/>
        <end position="291"/>
    </location>
</feature>
<dbReference type="Proteomes" id="UP000000560">
    <property type="component" value="Chromosome II"/>
</dbReference>
<dbReference type="RefSeq" id="XP_661218.1">
    <property type="nucleotide sequence ID" value="XM_656126.1"/>
</dbReference>
<reference evidence="3" key="2">
    <citation type="journal article" date="2009" name="Fungal Genet. Biol.">
        <title>The 2008 update of the Aspergillus nidulans genome annotation: a community effort.</title>
        <authorList>
            <person name="Wortman J.R."/>
            <person name="Gilsenan J.M."/>
            <person name="Joardar V."/>
            <person name="Deegan J."/>
            <person name="Clutterbuck J."/>
            <person name="Andersen M.R."/>
            <person name="Archer D."/>
            <person name="Bencina M."/>
            <person name="Braus G."/>
            <person name="Coutinho P."/>
            <person name="von Dohren H."/>
            <person name="Doonan J."/>
            <person name="Driessen A.J."/>
            <person name="Durek P."/>
            <person name="Espeso E."/>
            <person name="Fekete E."/>
            <person name="Flipphi M."/>
            <person name="Estrada C.G."/>
            <person name="Geysens S."/>
            <person name="Goldman G."/>
            <person name="de Groot P.W."/>
            <person name="Hansen K."/>
            <person name="Harris S.D."/>
            <person name="Heinekamp T."/>
            <person name="Helmstaedt K."/>
            <person name="Henrissat B."/>
            <person name="Hofmann G."/>
            <person name="Homan T."/>
            <person name="Horio T."/>
            <person name="Horiuchi H."/>
            <person name="James S."/>
            <person name="Jones M."/>
            <person name="Karaffa L."/>
            <person name="Karanyi Z."/>
            <person name="Kato M."/>
            <person name="Keller N."/>
            <person name="Kelly D.E."/>
            <person name="Kiel J.A."/>
            <person name="Kim J.M."/>
            <person name="van der Klei I.J."/>
            <person name="Klis F.M."/>
            <person name="Kovalchuk A."/>
            <person name="Krasevec N."/>
            <person name="Kubicek C.P."/>
            <person name="Liu B."/>
            <person name="Maccabe A."/>
            <person name="Meyer V."/>
            <person name="Mirabito P."/>
            <person name="Miskei M."/>
            <person name="Mos M."/>
            <person name="Mullins J."/>
            <person name="Nelson D.R."/>
            <person name="Nielsen J."/>
            <person name="Oakley B.R."/>
            <person name="Osmani S.A."/>
            <person name="Pakula T."/>
            <person name="Paszewski A."/>
            <person name="Paulsen I."/>
            <person name="Pilsyk S."/>
            <person name="Pocsi I."/>
            <person name="Punt P.J."/>
            <person name="Ram A.F."/>
            <person name="Ren Q."/>
            <person name="Robellet X."/>
            <person name="Robson G."/>
            <person name="Seiboth B."/>
            <person name="van Solingen P."/>
            <person name="Specht T."/>
            <person name="Sun J."/>
            <person name="Taheri-Talesh N."/>
            <person name="Takeshita N."/>
            <person name="Ussery D."/>
            <person name="vanKuyk P.A."/>
            <person name="Visser H."/>
            <person name="van de Vondervoort P.J."/>
            <person name="de Vries R.P."/>
            <person name="Walton J."/>
            <person name="Xiang X."/>
            <person name="Xiong Y."/>
            <person name="Zeng A.P."/>
            <person name="Brandt B.W."/>
            <person name="Cornell M.J."/>
            <person name="van den Hondel C.A."/>
            <person name="Visser J."/>
            <person name="Oliver S.G."/>
            <person name="Turner G."/>
        </authorList>
    </citation>
    <scope>GENOME REANNOTATION</scope>
    <source>
        <strain evidence="3">FGSC A4 / ATCC 38163 / CBS 112.46 / NRRL 194 / M139</strain>
    </source>
</reference>
<evidence type="ECO:0000256" key="1">
    <source>
        <dbReference type="SAM" id="MobiDB-lite"/>
    </source>
</evidence>
<accession>Q5B766</accession>
<organism evidence="2 3">
    <name type="scientific">Emericella nidulans (strain FGSC A4 / ATCC 38163 / CBS 112.46 / NRRL 194 / M139)</name>
    <name type="common">Aspergillus nidulans</name>
    <dbReference type="NCBI Taxonomy" id="227321"/>
    <lineage>
        <taxon>Eukaryota</taxon>
        <taxon>Fungi</taxon>
        <taxon>Dikarya</taxon>
        <taxon>Ascomycota</taxon>
        <taxon>Pezizomycotina</taxon>
        <taxon>Eurotiomycetes</taxon>
        <taxon>Eurotiomycetidae</taxon>
        <taxon>Eurotiales</taxon>
        <taxon>Aspergillaceae</taxon>
        <taxon>Aspergillus</taxon>
        <taxon>Aspergillus subgen. Nidulantes</taxon>
    </lineage>
</organism>
<name>Q5B766_EMENI</name>
<dbReference type="PANTHER" id="PTHR40619">
    <property type="entry name" value="FUNGAL STAND N-TERMINAL GOODBYE DOMAIN-CONTAINING PROTEIN"/>
    <property type="match status" value="1"/>
</dbReference>
<accession>C8V463</accession>
<gene>
    <name evidence="2" type="ORF">ANIA_03614</name>
</gene>
<evidence type="ECO:0000313" key="3">
    <source>
        <dbReference type="Proteomes" id="UP000000560"/>
    </source>
</evidence>
<dbReference type="GeneID" id="2873036"/>
<dbReference type="OrthoDB" id="5419927at2759"/>
<dbReference type="PANTHER" id="PTHR40619:SF3">
    <property type="entry name" value="FUNGAL STAND N-TERMINAL GOODBYE DOMAIN-CONTAINING PROTEIN"/>
    <property type="match status" value="1"/>
</dbReference>
<keyword evidence="3" id="KW-1185">Reference proteome</keyword>
<dbReference type="EMBL" id="BN001302">
    <property type="protein sequence ID" value="CBF75774.1"/>
    <property type="molecule type" value="Genomic_DNA"/>
</dbReference>
<evidence type="ECO:0000313" key="2">
    <source>
        <dbReference type="EMBL" id="CBF75774.1"/>
    </source>
</evidence>
<dbReference type="HOGENOM" id="CLU_534211_0_0_1"/>
<proteinExistence type="predicted"/>
<reference evidence="3" key="1">
    <citation type="journal article" date="2005" name="Nature">
        <title>Sequencing of Aspergillus nidulans and comparative analysis with A. fumigatus and A. oryzae.</title>
        <authorList>
            <person name="Galagan J.E."/>
            <person name="Calvo S.E."/>
            <person name="Cuomo C."/>
            <person name="Ma L.J."/>
            <person name="Wortman J.R."/>
            <person name="Batzoglou S."/>
            <person name="Lee S.I."/>
            <person name="Basturkmen M."/>
            <person name="Spevak C.C."/>
            <person name="Clutterbuck J."/>
            <person name="Kapitonov V."/>
            <person name="Jurka J."/>
            <person name="Scazzocchio C."/>
            <person name="Farman M."/>
            <person name="Butler J."/>
            <person name="Purcell S."/>
            <person name="Harris S."/>
            <person name="Braus G.H."/>
            <person name="Draht O."/>
            <person name="Busch S."/>
            <person name="D'Enfert C."/>
            <person name="Bouchier C."/>
            <person name="Goldman G.H."/>
            <person name="Bell-Pedersen D."/>
            <person name="Griffiths-Jones S."/>
            <person name="Doonan J.H."/>
            <person name="Yu J."/>
            <person name="Vienken K."/>
            <person name="Pain A."/>
            <person name="Freitag M."/>
            <person name="Selker E.U."/>
            <person name="Archer D.B."/>
            <person name="Penalva M.A."/>
            <person name="Oakley B.R."/>
            <person name="Momany M."/>
            <person name="Tanaka T."/>
            <person name="Kumagai T."/>
            <person name="Asai K."/>
            <person name="Machida M."/>
            <person name="Nierman W.C."/>
            <person name="Denning D.W."/>
            <person name="Caddick M."/>
            <person name="Hynes M."/>
            <person name="Paoletti M."/>
            <person name="Fischer R."/>
            <person name="Miller B."/>
            <person name="Dyer P."/>
            <person name="Sachs M.S."/>
            <person name="Osmani S.A."/>
            <person name="Birren B.W."/>
        </authorList>
    </citation>
    <scope>NUCLEOTIDE SEQUENCE [LARGE SCALE GENOMIC DNA]</scope>
    <source>
        <strain evidence="3">FGSC A4 / ATCC 38163 / CBS 112.46 / NRRL 194 / M139</strain>
    </source>
</reference>
<protein>
    <submittedName>
        <fullName evidence="2">Uncharacterized protein</fullName>
    </submittedName>
</protein>
<dbReference type="AlphaFoldDB" id="Q5B766"/>
<sequence>MLDRWRKLDPRNGLREQKEIAADFTLKSGKEFHQALTAPAKDLQEALEMYNATAEEALRFSVNTCTFDDVLSELKAAVRVYEQKATGPANVLRRFARAAGDYSVEIAPWCDLVPADNGLNVLSAGLRMIFSIAKRNADNRERILQAFHDIPALVNKASRQQSQFAFSKDVRHSAITFYETVVRALAQLIVQLNGSINSDTRFWDRVSRLRERLFGSSLRGKSIDTILRTVSIQVAKFEECLDLVRDKIRMGTYETVVVAAEAMHEFNEKLQQLQSDMKSLKENAEKSKDDGPDPILQRQVSTEAIELGQKYGSMNRKDQHSLDIMNHLFNFLISNYSELMQSLGVYFRQHLEDLDTVLKEQHQFDDAAQSHARQLLQSPRFSHWFSSQSSDVLWSVICIIDGITGFEYGPWLNDLWDVMDILDKIVKDPALRPHFKLLVTTPFADGVVDRTVMEHQRLVLPSDSSSGGFAEMSDRLVWDEIGQATRLEEYRRAVRLNEEEDSEDSDGLSE</sequence>